<protein>
    <recommendedName>
        <fullName evidence="3">DUF2850 domain-containing protein</fullName>
    </recommendedName>
</protein>
<evidence type="ECO:0000313" key="1">
    <source>
        <dbReference type="EMBL" id="GAD68624.1"/>
    </source>
</evidence>
<keyword evidence="2" id="KW-1185">Reference proteome</keyword>
<dbReference type="eggNOG" id="ENOG5031MRV">
    <property type="taxonomic scope" value="Bacteria"/>
</dbReference>
<name>U3BG05_VIBPR</name>
<dbReference type="Pfam" id="PF11012">
    <property type="entry name" value="DUF2850"/>
    <property type="match status" value="1"/>
</dbReference>
<dbReference type="AlphaFoldDB" id="U3BG05"/>
<proteinExistence type="predicted"/>
<sequence>MLLVACGLIAVALLYNQVYAQLSERLHPKQAVYGTWVEQNVASYASDRFTLGPEGVSQAGRVLTTRYDFDGRYVMFATAQREYRFQLLNDELTEMRLISQNYYQPVYRLSGKFKKNLR</sequence>
<dbReference type="EMBL" id="BATJ01000018">
    <property type="protein sequence ID" value="GAD68624.1"/>
    <property type="molecule type" value="Genomic_DNA"/>
</dbReference>
<comment type="caution">
    <text evidence="1">The sequence shown here is derived from an EMBL/GenBank/DDBJ whole genome shotgun (WGS) entry which is preliminary data.</text>
</comment>
<organism evidence="1 2">
    <name type="scientific">Vibrio proteolyticus NBRC 13287</name>
    <dbReference type="NCBI Taxonomy" id="1219065"/>
    <lineage>
        <taxon>Bacteria</taxon>
        <taxon>Pseudomonadati</taxon>
        <taxon>Pseudomonadota</taxon>
        <taxon>Gammaproteobacteria</taxon>
        <taxon>Vibrionales</taxon>
        <taxon>Vibrionaceae</taxon>
        <taxon>Vibrio</taxon>
    </lineage>
</organism>
<dbReference type="Proteomes" id="UP000016570">
    <property type="component" value="Unassembled WGS sequence"/>
</dbReference>
<reference evidence="1 2" key="1">
    <citation type="submission" date="2013-09" db="EMBL/GenBank/DDBJ databases">
        <title>Whole genome shotgun sequence of Vibrio proteolyticus NBRC 13287.</title>
        <authorList>
            <person name="Isaki S."/>
            <person name="Hosoyama A."/>
            <person name="Numata M."/>
            <person name="Hashimoto M."/>
            <person name="Hosoyama Y."/>
            <person name="Tsuchikane K."/>
            <person name="Noguchi M."/>
            <person name="Hirakata S."/>
            <person name="Ichikawa N."/>
            <person name="Ohji S."/>
            <person name="Yamazoe A."/>
            <person name="Fujita N."/>
        </authorList>
    </citation>
    <scope>NUCLEOTIDE SEQUENCE [LARGE SCALE GENOMIC DNA]</scope>
    <source>
        <strain evidence="1 2">NBRC 13287</strain>
    </source>
</reference>
<evidence type="ECO:0008006" key="3">
    <source>
        <dbReference type="Google" id="ProtNLM"/>
    </source>
</evidence>
<dbReference type="InterPro" id="IPR021271">
    <property type="entry name" value="DUF2850"/>
</dbReference>
<accession>U3BG05</accession>
<evidence type="ECO:0000313" key="2">
    <source>
        <dbReference type="Proteomes" id="UP000016570"/>
    </source>
</evidence>
<dbReference type="STRING" id="1219065.VPR01S_18_00260"/>
<dbReference type="RefSeq" id="WP_021706593.1">
    <property type="nucleotide sequence ID" value="NZ_BATJ01000018.1"/>
</dbReference>
<gene>
    <name evidence="1" type="ORF">VPR01S_18_00260</name>
</gene>